<evidence type="ECO:0000256" key="4">
    <source>
        <dbReference type="ARBA" id="ARBA00023008"/>
    </source>
</evidence>
<evidence type="ECO:0000259" key="7">
    <source>
        <dbReference type="Pfam" id="PF04234"/>
    </source>
</evidence>
<keyword evidence="3 6" id="KW-0732">Signal</keyword>
<dbReference type="InterPro" id="IPR032694">
    <property type="entry name" value="CopC/D"/>
</dbReference>
<keyword evidence="5" id="KW-0472">Membrane</keyword>
<evidence type="ECO:0000256" key="5">
    <source>
        <dbReference type="SAM" id="Phobius"/>
    </source>
</evidence>
<name>A0ABV3Q1F5_9BACL</name>
<dbReference type="Pfam" id="PF04234">
    <property type="entry name" value="CopC"/>
    <property type="match status" value="1"/>
</dbReference>
<protein>
    <submittedName>
        <fullName evidence="8">Copper resistance protein CopC</fullName>
    </submittedName>
</protein>
<evidence type="ECO:0000256" key="6">
    <source>
        <dbReference type="SAM" id="SignalP"/>
    </source>
</evidence>
<dbReference type="PANTHER" id="PTHR34820:SF4">
    <property type="entry name" value="INNER MEMBRANE PROTEIN YEBZ"/>
    <property type="match status" value="1"/>
</dbReference>
<dbReference type="SUPFAM" id="SSF81296">
    <property type="entry name" value="E set domains"/>
    <property type="match status" value="1"/>
</dbReference>
<dbReference type="Proteomes" id="UP001556040">
    <property type="component" value="Unassembled WGS sequence"/>
</dbReference>
<comment type="caution">
    <text evidence="8">The sequence shown here is derived from an EMBL/GenBank/DDBJ whole genome shotgun (WGS) entry which is preliminary data.</text>
</comment>
<dbReference type="InterPro" id="IPR014755">
    <property type="entry name" value="Cu-Rt/internalin_Ig-like"/>
</dbReference>
<evidence type="ECO:0000256" key="3">
    <source>
        <dbReference type="ARBA" id="ARBA00022729"/>
    </source>
</evidence>
<dbReference type="InterPro" id="IPR007348">
    <property type="entry name" value="CopC_dom"/>
</dbReference>
<dbReference type="EMBL" id="JBFMIA010000002">
    <property type="protein sequence ID" value="MEW9500923.1"/>
    <property type="molecule type" value="Genomic_DNA"/>
</dbReference>
<dbReference type="RefSeq" id="WP_367778270.1">
    <property type="nucleotide sequence ID" value="NZ_JBFMIA010000002.1"/>
</dbReference>
<proteinExistence type="predicted"/>
<evidence type="ECO:0000313" key="9">
    <source>
        <dbReference type="Proteomes" id="UP001556040"/>
    </source>
</evidence>
<sequence length="176" mass="19302">MKKIIGLLVMISIFSVTPAYAHTGLDESTPADGETVTEAIEEISLQFNTVIEESSNIEIIRENGQVVETKTIEIDQNTLTAHFLDPLSNGTYDVAWDIIGEDGHQIQDVYSFTVEDPDQEVGIMNDPIIPEEESVENDSGDVPSSSTNTTMMPIVIVVLAAVAIGSTIFFLRRKKQ</sequence>
<comment type="subcellular location">
    <subcellularLocation>
        <location evidence="1">Cell envelope</location>
    </subcellularLocation>
</comment>
<evidence type="ECO:0000256" key="1">
    <source>
        <dbReference type="ARBA" id="ARBA00004196"/>
    </source>
</evidence>
<dbReference type="InterPro" id="IPR014756">
    <property type="entry name" value="Ig_E-set"/>
</dbReference>
<keyword evidence="4" id="KW-0186">Copper</keyword>
<keyword evidence="5" id="KW-0812">Transmembrane</keyword>
<dbReference type="PANTHER" id="PTHR34820">
    <property type="entry name" value="INNER MEMBRANE PROTEIN YEBZ"/>
    <property type="match status" value="1"/>
</dbReference>
<keyword evidence="9" id="KW-1185">Reference proteome</keyword>
<reference evidence="8 9" key="1">
    <citation type="journal article" date="1979" name="Int. J. Syst. Evol. Microbiol.">
        <title>Bacillus globisporus subsp. marinus subsp. nov.</title>
        <authorList>
            <person name="Liu H."/>
        </authorList>
    </citation>
    <scope>NUCLEOTIDE SEQUENCE [LARGE SCALE GENOMIC DNA]</scope>
    <source>
        <strain evidence="8 9">DSM 1297</strain>
    </source>
</reference>
<keyword evidence="2" id="KW-0479">Metal-binding</keyword>
<gene>
    <name evidence="8" type="ORF">AB1471_03790</name>
</gene>
<evidence type="ECO:0000313" key="8">
    <source>
        <dbReference type="EMBL" id="MEW9500923.1"/>
    </source>
</evidence>
<dbReference type="Gene3D" id="2.60.40.1220">
    <property type="match status" value="1"/>
</dbReference>
<keyword evidence="5" id="KW-1133">Transmembrane helix</keyword>
<organism evidence="8 9">
    <name type="scientific">Jeotgalibacillus marinus</name>
    <dbReference type="NCBI Taxonomy" id="86667"/>
    <lineage>
        <taxon>Bacteria</taxon>
        <taxon>Bacillati</taxon>
        <taxon>Bacillota</taxon>
        <taxon>Bacilli</taxon>
        <taxon>Bacillales</taxon>
        <taxon>Caryophanaceae</taxon>
        <taxon>Jeotgalibacillus</taxon>
    </lineage>
</organism>
<accession>A0ABV3Q1F5</accession>
<feature type="signal peptide" evidence="6">
    <location>
        <begin position="1"/>
        <end position="21"/>
    </location>
</feature>
<feature type="domain" description="CopC" evidence="7">
    <location>
        <begin position="22"/>
        <end position="114"/>
    </location>
</feature>
<feature type="transmembrane region" description="Helical" evidence="5">
    <location>
        <begin position="151"/>
        <end position="171"/>
    </location>
</feature>
<evidence type="ECO:0000256" key="2">
    <source>
        <dbReference type="ARBA" id="ARBA00022723"/>
    </source>
</evidence>
<feature type="chain" id="PRO_5047104903" evidence="6">
    <location>
        <begin position="22"/>
        <end position="176"/>
    </location>
</feature>